<accession>A0ABS5NWE4</accession>
<organism evidence="1 2">
    <name type="scientific">Cytobacillus citreus</name>
    <dbReference type="NCBI Taxonomy" id="2833586"/>
    <lineage>
        <taxon>Bacteria</taxon>
        <taxon>Bacillati</taxon>
        <taxon>Bacillota</taxon>
        <taxon>Bacilli</taxon>
        <taxon>Bacillales</taxon>
        <taxon>Bacillaceae</taxon>
        <taxon>Cytobacillus</taxon>
    </lineage>
</organism>
<dbReference type="Proteomes" id="UP000681027">
    <property type="component" value="Unassembled WGS sequence"/>
</dbReference>
<dbReference type="RefSeq" id="WP_213103603.1">
    <property type="nucleotide sequence ID" value="NZ_JAGYPM010000004.1"/>
</dbReference>
<sequence>MQNTQFTSVSLPFPSRWGLSTNIAGRPIFRGELTINSVSGNTVIGTANFRGAPIPVNGYWDENTKQLRFETPYASFSGKLDIFDDPTIKVRHLILSGRFVMKTTSLQAGDSGDWIATTNRVLTGPPISTGTLPPVGVFLTSTLLYGSQRDF</sequence>
<proteinExistence type="predicted"/>
<protein>
    <submittedName>
        <fullName evidence="1">Uncharacterized protein</fullName>
    </submittedName>
</protein>
<gene>
    <name evidence="1" type="ORF">KHA94_18500</name>
</gene>
<comment type="caution">
    <text evidence="1">The sequence shown here is derived from an EMBL/GenBank/DDBJ whole genome shotgun (WGS) entry which is preliminary data.</text>
</comment>
<keyword evidence="2" id="KW-1185">Reference proteome</keyword>
<name>A0ABS5NWE4_9BACI</name>
<evidence type="ECO:0000313" key="2">
    <source>
        <dbReference type="Proteomes" id="UP000681027"/>
    </source>
</evidence>
<evidence type="ECO:0000313" key="1">
    <source>
        <dbReference type="EMBL" id="MBS4192160.1"/>
    </source>
</evidence>
<dbReference type="EMBL" id="JAGYPM010000004">
    <property type="protein sequence ID" value="MBS4192160.1"/>
    <property type="molecule type" value="Genomic_DNA"/>
</dbReference>
<reference evidence="1 2" key="1">
    <citation type="submission" date="2021-05" db="EMBL/GenBank/DDBJ databases">
        <title>Novel Bacillus species.</title>
        <authorList>
            <person name="Liu G."/>
        </authorList>
    </citation>
    <scope>NUCLEOTIDE SEQUENCE [LARGE SCALE GENOMIC DNA]</scope>
    <source>
        <strain evidence="1 2">FJAT-49705</strain>
    </source>
</reference>